<reference evidence="5 6" key="1">
    <citation type="journal article" date="2019" name="Int. J. Syst. Evol. Microbiol.">
        <title>The Global Catalogue of Microorganisms (GCM) 10K type strain sequencing project: providing services to taxonomists for standard genome sequencing and annotation.</title>
        <authorList>
            <consortium name="The Broad Institute Genomics Platform"/>
            <consortium name="The Broad Institute Genome Sequencing Center for Infectious Disease"/>
            <person name="Wu L."/>
            <person name="Ma J."/>
        </authorList>
    </citation>
    <scope>NUCLEOTIDE SEQUENCE [LARGE SCALE GENOMIC DNA]</scope>
    <source>
        <strain evidence="5 6">JCM 12393</strain>
    </source>
</reference>
<evidence type="ECO:0000259" key="4">
    <source>
        <dbReference type="PROSITE" id="PS01124"/>
    </source>
</evidence>
<evidence type="ECO:0000313" key="6">
    <source>
        <dbReference type="Proteomes" id="UP001499863"/>
    </source>
</evidence>
<accession>A0ABN1XLI7</accession>
<name>A0ABN1XLI7_9ACTN</name>
<evidence type="ECO:0000256" key="3">
    <source>
        <dbReference type="ARBA" id="ARBA00023163"/>
    </source>
</evidence>
<dbReference type="InterPro" id="IPR009057">
    <property type="entry name" value="Homeodomain-like_sf"/>
</dbReference>
<dbReference type="SMART" id="SM00342">
    <property type="entry name" value="HTH_ARAC"/>
    <property type="match status" value="1"/>
</dbReference>
<keyword evidence="6" id="KW-1185">Reference proteome</keyword>
<protein>
    <submittedName>
        <fullName evidence="5">AraC family transcriptional regulator</fullName>
    </submittedName>
</protein>
<comment type="caution">
    <text evidence="5">The sequence shown here is derived from an EMBL/GenBank/DDBJ whole genome shotgun (WGS) entry which is preliminary data.</text>
</comment>
<dbReference type="PROSITE" id="PS00041">
    <property type="entry name" value="HTH_ARAC_FAMILY_1"/>
    <property type="match status" value="1"/>
</dbReference>
<evidence type="ECO:0000256" key="2">
    <source>
        <dbReference type="ARBA" id="ARBA00023125"/>
    </source>
</evidence>
<keyword evidence="3" id="KW-0804">Transcription</keyword>
<organism evidence="5 6">
    <name type="scientific">Kitasatospora putterlickiae</name>
    <dbReference type="NCBI Taxonomy" id="221725"/>
    <lineage>
        <taxon>Bacteria</taxon>
        <taxon>Bacillati</taxon>
        <taxon>Actinomycetota</taxon>
        <taxon>Actinomycetes</taxon>
        <taxon>Kitasatosporales</taxon>
        <taxon>Streptomycetaceae</taxon>
        <taxon>Kitasatospora</taxon>
    </lineage>
</organism>
<sequence>MQIAVERAIETMWNRYEEPLSLDEIANTAILSKFYFSRVFRNLTGTSPGRFLSAVRLHQAKTMLLETDLSVTEISYRVGYNSLGTFTSRFTRSVSLSPARYRALARAGLPERGGHPGTGTAPHPDGVRRTCAVNGGIQSPDTGQPVRIYVGAFREPIVQGRPVACEILDGPGPFTLRVPEGIWFIRAAVVAASDFPAPPWERRPLLVASGPELCVRHGHDNAPVKLAARQLTPLDLPILLALPELDSLQRPAADAAPVRVPALTGT</sequence>
<dbReference type="Proteomes" id="UP001499863">
    <property type="component" value="Unassembled WGS sequence"/>
</dbReference>
<gene>
    <name evidence="5" type="ORF">GCM10009639_06710</name>
</gene>
<dbReference type="PROSITE" id="PS01124">
    <property type="entry name" value="HTH_ARAC_FAMILY_2"/>
    <property type="match status" value="1"/>
</dbReference>
<dbReference type="PANTHER" id="PTHR43280">
    <property type="entry name" value="ARAC-FAMILY TRANSCRIPTIONAL REGULATOR"/>
    <property type="match status" value="1"/>
</dbReference>
<dbReference type="EMBL" id="BAAAKJ010000028">
    <property type="protein sequence ID" value="GAA1384810.1"/>
    <property type="molecule type" value="Genomic_DNA"/>
</dbReference>
<evidence type="ECO:0000313" key="5">
    <source>
        <dbReference type="EMBL" id="GAA1384810.1"/>
    </source>
</evidence>
<keyword evidence="2" id="KW-0238">DNA-binding</keyword>
<dbReference type="InterPro" id="IPR018062">
    <property type="entry name" value="HTH_AraC-typ_CS"/>
</dbReference>
<evidence type="ECO:0000256" key="1">
    <source>
        <dbReference type="ARBA" id="ARBA00023015"/>
    </source>
</evidence>
<dbReference type="RefSeq" id="WP_344325416.1">
    <property type="nucleotide sequence ID" value="NZ_BAAAKJ010000028.1"/>
</dbReference>
<dbReference type="SUPFAM" id="SSF46689">
    <property type="entry name" value="Homeodomain-like"/>
    <property type="match status" value="2"/>
</dbReference>
<dbReference type="Pfam" id="PF12833">
    <property type="entry name" value="HTH_18"/>
    <property type="match status" value="1"/>
</dbReference>
<dbReference type="PANTHER" id="PTHR43280:SF2">
    <property type="entry name" value="HTH-TYPE TRANSCRIPTIONAL REGULATOR EXSA"/>
    <property type="match status" value="1"/>
</dbReference>
<feature type="domain" description="HTH araC/xylS-type" evidence="4">
    <location>
        <begin position="6"/>
        <end position="104"/>
    </location>
</feature>
<dbReference type="InterPro" id="IPR018060">
    <property type="entry name" value="HTH_AraC"/>
</dbReference>
<proteinExistence type="predicted"/>
<keyword evidence="1" id="KW-0805">Transcription regulation</keyword>
<dbReference type="Gene3D" id="1.10.10.60">
    <property type="entry name" value="Homeodomain-like"/>
    <property type="match status" value="2"/>
</dbReference>